<feature type="transmembrane region" description="Helical" evidence="1">
    <location>
        <begin position="20"/>
        <end position="43"/>
    </location>
</feature>
<dbReference type="OrthoDB" id="5125682at2"/>
<reference evidence="3 4" key="1">
    <citation type="submission" date="2018-10" db="EMBL/GenBank/DDBJ databases">
        <authorList>
            <person name="Li J."/>
        </authorList>
    </citation>
    <scope>NUCLEOTIDE SEQUENCE [LARGE SCALE GENOMIC DNA]</scope>
    <source>
        <strain evidence="3 4">JCM 11654</strain>
    </source>
</reference>
<dbReference type="AlphaFoldDB" id="A0A3L7AYG9"/>
<evidence type="ECO:0008006" key="5">
    <source>
        <dbReference type="Google" id="ProtNLM"/>
    </source>
</evidence>
<protein>
    <recommendedName>
        <fullName evidence="5">DUF3592 domain-containing protein</fullName>
    </recommendedName>
</protein>
<keyword evidence="4" id="KW-1185">Reference proteome</keyword>
<dbReference type="Proteomes" id="UP000269438">
    <property type="component" value="Unassembled WGS sequence"/>
</dbReference>
<keyword evidence="1" id="KW-1133">Transmembrane helix</keyword>
<proteinExistence type="predicted"/>
<comment type="caution">
    <text evidence="3">The sequence shown here is derived from an EMBL/GenBank/DDBJ whole genome shotgun (WGS) entry which is preliminary data.</text>
</comment>
<dbReference type="EMBL" id="RCUY01000001">
    <property type="protein sequence ID" value="RLP84620.1"/>
    <property type="molecule type" value="Genomic_DNA"/>
</dbReference>
<keyword evidence="1" id="KW-0472">Membrane</keyword>
<evidence type="ECO:0000313" key="4">
    <source>
        <dbReference type="Proteomes" id="UP000269438"/>
    </source>
</evidence>
<sequence length="163" mass="17300">MRHGLGTLIVAAFAKRPVVLGGLSLAIVLSVIMGVGGIAALSLPLHWGTYTESECTRGFLNRNSSCSSKGRWDSDDGTISLPHTGLSGPLDSADGTVRASYREGGITTNGLFNIVTAEGEADGSIWQPWTVAVVLILVLTWQIWVNRPRRTPTGQIGRHAHPG</sequence>
<dbReference type="RefSeq" id="WP_121687100.1">
    <property type="nucleotide sequence ID" value="NZ_RCUY01000001.1"/>
</dbReference>
<gene>
    <name evidence="3" type="ORF">D9V34_01060</name>
    <name evidence="2" type="ORF">D9V34_13355</name>
</gene>
<evidence type="ECO:0000313" key="3">
    <source>
        <dbReference type="EMBL" id="RLP84620.1"/>
    </source>
</evidence>
<name>A0A3L7AYG9_9MICO</name>
<evidence type="ECO:0000256" key="1">
    <source>
        <dbReference type="SAM" id="Phobius"/>
    </source>
</evidence>
<keyword evidence="1" id="KW-0812">Transmembrane</keyword>
<accession>A0A3L7AYG9</accession>
<dbReference type="EMBL" id="RCUY01000011">
    <property type="protein sequence ID" value="RLP80835.1"/>
    <property type="molecule type" value="Genomic_DNA"/>
</dbReference>
<evidence type="ECO:0000313" key="2">
    <source>
        <dbReference type="EMBL" id="RLP80835.1"/>
    </source>
</evidence>
<organism evidence="3 4">
    <name type="scientific">Mycetocola lacteus</name>
    <dbReference type="NCBI Taxonomy" id="76637"/>
    <lineage>
        <taxon>Bacteria</taxon>
        <taxon>Bacillati</taxon>
        <taxon>Actinomycetota</taxon>
        <taxon>Actinomycetes</taxon>
        <taxon>Micrococcales</taxon>
        <taxon>Microbacteriaceae</taxon>
        <taxon>Mycetocola</taxon>
    </lineage>
</organism>
<feature type="transmembrane region" description="Helical" evidence="1">
    <location>
        <begin position="126"/>
        <end position="145"/>
    </location>
</feature>